<dbReference type="EMBL" id="PP511860">
    <property type="protein sequence ID" value="XCD08133.1"/>
    <property type="molecule type" value="Genomic_DNA"/>
</dbReference>
<dbReference type="InterPro" id="IPR013230">
    <property type="entry name" value="Peptidase_M15A_C"/>
</dbReference>
<dbReference type="Gene3D" id="3.30.1380.10">
    <property type="match status" value="1"/>
</dbReference>
<evidence type="ECO:0000313" key="6">
    <source>
        <dbReference type="EMBL" id="XCD05978.1"/>
    </source>
</evidence>
<dbReference type="EMBL" id="PP511396">
    <property type="protein sequence ID" value="XCD03889.1"/>
    <property type="molecule type" value="Genomic_DNA"/>
</dbReference>
<dbReference type="EMBL" id="PP511618">
    <property type="protein sequence ID" value="XCD05978.1"/>
    <property type="molecule type" value="Genomic_DNA"/>
</dbReference>
<sequence>METHYWSRLRSSRLRLKFSWTMNVMLMSFIEDLLEHNYHFTITSAKRTLEQNRACKGASDSQHLIGEAIDIKPYGSTSYNMLLTFIKDNYQGQKSYSYDQLILYPTFIHISFSNRMRRQTIDKY</sequence>
<reference evidence="8" key="1">
    <citation type="submission" date="2024-03" db="EMBL/GenBank/DDBJ databases">
        <title>Diverse circular DNA viruses in blood, oral, and fecal samples of captive lemurs.</title>
        <authorList>
            <person name="Paietta E.N."/>
            <person name="Kraberger S."/>
            <person name="Lund M.C."/>
            <person name="Custer J.M."/>
            <person name="Vargas K.M."/>
            <person name="Ehmke E.E."/>
            <person name="Yoder A.D."/>
            <person name="Varsani A."/>
        </authorList>
    </citation>
    <scope>NUCLEOTIDE SEQUENCE</scope>
    <source>
        <strain evidence="2">Duke_21_44</strain>
        <strain evidence="3">Duke_24FF_953</strain>
        <strain evidence="4">Duke_24FS_51</strain>
        <strain evidence="5">Duke_24SF_708</strain>
        <strain evidence="6">Duke_25FF_1002</strain>
        <strain evidence="7">Duke_25FS_66</strain>
        <strain evidence="8">Duke_29_26</strain>
    </source>
</reference>
<protein>
    <submittedName>
        <fullName evidence="8">Peptidase</fullName>
    </submittedName>
</protein>
<proteinExistence type="predicted"/>
<evidence type="ECO:0000313" key="3">
    <source>
        <dbReference type="EMBL" id="XCD04652.1"/>
    </source>
</evidence>
<dbReference type="Pfam" id="PF08291">
    <property type="entry name" value="Peptidase_M15_3"/>
    <property type="match status" value="1"/>
</dbReference>
<accession>A0AAU8B8W8</accession>
<dbReference type="SUPFAM" id="SSF55166">
    <property type="entry name" value="Hedgehog/DD-peptidase"/>
    <property type="match status" value="1"/>
</dbReference>
<evidence type="ECO:0000313" key="4">
    <source>
        <dbReference type="EMBL" id="XCD05242.1"/>
    </source>
</evidence>
<dbReference type="InterPro" id="IPR009045">
    <property type="entry name" value="Zn_M74/Hedgehog-like"/>
</dbReference>
<dbReference type="EMBL" id="PP511602">
    <property type="protein sequence ID" value="XCD05858.1"/>
    <property type="molecule type" value="Genomic_DNA"/>
</dbReference>
<evidence type="ECO:0000313" key="8">
    <source>
        <dbReference type="EMBL" id="XCD08133.1"/>
    </source>
</evidence>
<evidence type="ECO:0000313" key="7">
    <source>
        <dbReference type="EMBL" id="XCD06302.1"/>
    </source>
</evidence>
<dbReference type="EMBL" id="PP511534">
    <property type="protein sequence ID" value="XCD05242.1"/>
    <property type="molecule type" value="Genomic_DNA"/>
</dbReference>
<evidence type="ECO:0000313" key="5">
    <source>
        <dbReference type="EMBL" id="XCD05858.1"/>
    </source>
</evidence>
<dbReference type="EMBL" id="PP511654">
    <property type="protein sequence ID" value="XCD06302.1"/>
    <property type="molecule type" value="Genomic_DNA"/>
</dbReference>
<feature type="domain" description="Peptidase M15A C-terminal" evidence="1">
    <location>
        <begin position="28"/>
        <end position="97"/>
    </location>
</feature>
<dbReference type="EMBL" id="PP511489">
    <property type="protein sequence ID" value="XCD04652.1"/>
    <property type="molecule type" value="Genomic_DNA"/>
</dbReference>
<evidence type="ECO:0000259" key="1">
    <source>
        <dbReference type="Pfam" id="PF08291"/>
    </source>
</evidence>
<name>A0AAU8B8W8_9VIRU</name>
<evidence type="ECO:0000313" key="2">
    <source>
        <dbReference type="EMBL" id="XCD03889.1"/>
    </source>
</evidence>
<organism evidence="8">
    <name type="scientific">Dulem virus 226</name>
    <dbReference type="NCBI Taxonomy" id="3145703"/>
    <lineage>
        <taxon>Viruses</taxon>
        <taxon>Monodnaviria</taxon>
        <taxon>Sangervirae</taxon>
        <taxon>Phixviricota</taxon>
        <taxon>Malgrandaviricetes</taxon>
        <taxon>Petitvirales</taxon>
        <taxon>Microviridae</taxon>
        <taxon>Microvirus</taxon>
    </lineage>
</organism>